<accession>A0ABU6D4N1</accession>
<protein>
    <submittedName>
        <fullName evidence="2">Alpha/beta fold hydrolase</fullName>
    </submittedName>
</protein>
<feature type="domain" description="AB hydrolase-1" evidence="1">
    <location>
        <begin position="34"/>
        <end position="165"/>
    </location>
</feature>
<keyword evidence="3" id="KW-1185">Reference proteome</keyword>
<dbReference type="PANTHER" id="PTHR42886">
    <property type="entry name" value="RE40534P-RELATED"/>
    <property type="match status" value="1"/>
</dbReference>
<dbReference type="Proteomes" id="UP001355653">
    <property type="component" value="Unassembled WGS sequence"/>
</dbReference>
<dbReference type="InterPro" id="IPR029058">
    <property type="entry name" value="AB_hydrolase_fold"/>
</dbReference>
<comment type="caution">
    <text evidence="2">The sequence shown here is derived from an EMBL/GenBank/DDBJ whole genome shotgun (WGS) entry which is preliminary data.</text>
</comment>
<proteinExistence type="predicted"/>
<name>A0ABU6D4N1_9BACL</name>
<dbReference type="RefSeq" id="WP_127452060.1">
    <property type="nucleotide sequence ID" value="NZ_JAROBY010000004.1"/>
</dbReference>
<evidence type="ECO:0000313" key="3">
    <source>
        <dbReference type="Proteomes" id="UP001355653"/>
    </source>
</evidence>
<dbReference type="Gene3D" id="3.40.50.1820">
    <property type="entry name" value="alpha/beta hydrolase"/>
    <property type="match status" value="1"/>
</dbReference>
<evidence type="ECO:0000259" key="1">
    <source>
        <dbReference type="Pfam" id="PF00561"/>
    </source>
</evidence>
<dbReference type="GO" id="GO:0016787">
    <property type="term" value="F:hydrolase activity"/>
    <property type="evidence" value="ECO:0007669"/>
    <property type="project" value="UniProtKB-KW"/>
</dbReference>
<reference evidence="2 3" key="1">
    <citation type="submission" date="2023-03" db="EMBL/GenBank/DDBJ databases">
        <title>Bacillus Genome Sequencing.</title>
        <authorList>
            <person name="Dunlap C."/>
        </authorList>
    </citation>
    <scope>NUCLEOTIDE SEQUENCE [LARGE SCALE GENOMIC DNA]</scope>
    <source>
        <strain evidence="2 3">NRS-1351</strain>
    </source>
</reference>
<sequence>MQPSECKAFELHIAEDRIVRGDFYEAASQPAMGTLVICHGYKGFKNWGMFPHVAQSLSKDVNVMAINFSHNGVGEDLLEFTELEKFARDTYSRDLEDLEAVVEEIRRNEQLAGAGTGAGEKPILLLGHSRGAGVCLIYALDHPDQIAGVISWNGISNVDLLTEDNKNEMRIAGRSYTLNGRTKQNMPLDLEILEDMESNSERFNIMGRISGAAFPIALIQGTEDSERLIRGSRQMVEQNSSIQWIRIPEGNHTFGSVHPYQGESQALKQAIQETLHTIREMLG</sequence>
<keyword evidence="2" id="KW-0378">Hydrolase</keyword>
<organism evidence="2 3">
    <name type="scientific">Paenibacillus chondroitinus</name>
    <dbReference type="NCBI Taxonomy" id="59842"/>
    <lineage>
        <taxon>Bacteria</taxon>
        <taxon>Bacillati</taxon>
        <taxon>Bacillota</taxon>
        <taxon>Bacilli</taxon>
        <taxon>Bacillales</taxon>
        <taxon>Paenibacillaceae</taxon>
        <taxon>Paenibacillus</taxon>
    </lineage>
</organism>
<evidence type="ECO:0000313" key="2">
    <source>
        <dbReference type="EMBL" id="MEB4792688.1"/>
    </source>
</evidence>
<dbReference type="PANTHER" id="PTHR42886:SF29">
    <property type="entry name" value="PUMMELIG, ISOFORM A"/>
    <property type="match status" value="1"/>
</dbReference>
<dbReference type="InterPro" id="IPR000073">
    <property type="entry name" value="AB_hydrolase_1"/>
</dbReference>
<gene>
    <name evidence="2" type="ORF">P5G65_02175</name>
</gene>
<dbReference type="EMBL" id="JAROBY010000004">
    <property type="protein sequence ID" value="MEB4792688.1"/>
    <property type="molecule type" value="Genomic_DNA"/>
</dbReference>
<dbReference type="Pfam" id="PF00561">
    <property type="entry name" value="Abhydrolase_1"/>
    <property type="match status" value="1"/>
</dbReference>
<dbReference type="SUPFAM" id="SSF53474">
    <property type="entry name" value="alpha/beta-Hydrolases"/>
    <property type="match status" value="1"/>
</dbReference>